<evidence type="ECO:0000256" key="1">
    <source>
        <dbReference type="ARBA" id="ARBA00009500"/>
    </source>
</evidence>
<dbReference type="GO" id="GO:0005615">
    <property type="term" value="C:extracellular space"/>
    <property type="evidence" value="ECO:0007669"/>
    <property type="project" value="InterPro"/>
</dbReference>
<gene>
    <name evidence="7" type="ORF">CINCED_3A009192</name>
</gene>
<dbReference type="Gene3D" id="2.30.39.10">
    <property type="entry name" value="Alpha-1-antitrypsin, domain 1"/>
    <property type="match status" value="1"/>
</dbReference>
<dbReference type="SMART" id="SM00093">
    <property type="entry name" value="SERPIN"/>
    <property type="match status" value="1"/>
</dbReference>
<name>A0A5E4M4X1_9HEMI</name>
<dbReference type="PANTHER" id="PTHR11461">
    <property type="entry name" value="SERINE PROTEASE INHIBITOR, SERPIN"/>
    <property type="match status" value="1"/>
</dbReference>
<accession>A0A5E4M4X1</accession>
<dbReference type="PROSITE" id="PS00284">
    <property type="entry name" value="SERPIN"/>
    <property type="match status" value="1"/>
</dbReference>
<dbReference type="EMBL" id="CABPRJ010000007">
    <property type="protein sequence ID" value="VVC24911.1"/>
    <property type="molecule type" value="Genomic_DNA"/>
</dbReference>
<dbReference type="OrthoDB" id="671595at2759"/>
<dbReference type="GO" id="GO:0004867">
    <property type="term" value="F:serine-type endopeptidase inhibitor activity"/>
    <property type="evidence" value="ECO:0007669"/>
    <property type="project" value="UniProtKB-KW"/>
</dbReference>
<evidence type="ECO:0000313" key="7">
    <source>
        <dbReference type="EMBL" id="VVC24911.1"/>
    </source>
</evidence>
<dbReference type="InterPro" id="IPR042185">
    <property type="entry name" value="Serpin_sf_2"/>
</dbReference>
<protein>
    <submittedName>
        <fullName evidence="7">Serpin domain,Serpin, conserved site</fullName>
    </submittedName>
</protein>
<dbReference type="Proteomes" id="UP000325440">
    <property type="component" value="Unassembled WGS sequence"/>
</dbReference>
<dbReference type="Pfam" id="PF00079">
    <property type="entry name" value="Serpin"/>
    <property type="match status" value="1"/>
</dbReference>
<evidence type="ECO:0000256" key="3">
    <source>
        <dbReference type="ARBA" id="ARBA00022900"/>
    </source>
</evidence>
<evidence type="ECO:0000313" key="8">
    <source>
        <dbReference type="Proteomes" id="UP000325440"/>
    </source>
</evidence>
<evidence type="ECO:0000256" key="5">
    <source>
        <dbReference type="SAM" id="SignalP"/>
    </source>
</evidence>
<keyword evidence="8" id="KW-1185">Reference proteome</keyword>
<dbReference type="Gene3D" id="3.30.497.10">
    <property type="entry name" value="Antithrombin, subunit I, domain 2"/>
    <property type="match status" value="1"/>
</dbReference>
<dbReference type="InterPro" id="IPR000215">
    <property type="entry name" value="Serpin_fam"/>
</dbReference>
<dbReference type="SUPFAM" id="SSF56574">
    <property type="entry name" value="Serpins"/>
    <property type="match status" value="1"/>
</dbReference>
<organism evidence="7 8">
    <name type="scientific">Cinara cedri</name>
    <dbReference type="NCBI Taxonomy" id="506608"/>
    <lineage>
        <taxon>Eukaryota</taxon>
        <taxon>Metazoa</taxon>
        <taxon>Ecdysozoa</taxon>
        <taxon>Arthropoda</taxon>
        <taxon>Hexapoda</taxon>
        <taxon>Insecta</taxon>
        <taxon>Pterygota</taxon>
        <taxon>Neoptera</taxon>
        <taxon>Paraneoptera</taxon>
        <taxon>Hemiptera</taxon>
        <taxon>Sternorrhyncha</taxon>
        <taxon>Aphidomorpha</taxon>
        <taxon>Aphidoidea</taxon>
        <taxon>Aphididae</taxon>
        <taxon>Lachninae</taxon>
        <taxon>Cinara</taxon>
    </lineage>
</organism>
<dbReference type="AlphaFoldDB" id="A0A5E4M4X1"/>
<dbReference type="InterPro" id="IPR042178">
    <property type="entry name" value="Serpin_sf_1"/>
</dbReference>
<keyword evidence="3" id="KW-0722">Serine protease inhibitor</keyword>
<proteinExistence type="inferred from homology"/>
<feature type="signal peptide" evidence="5">
    <location>
        <begin position="1"/>
        <end position="16"/>
    </location>
</feature>
<feature type="domain" description="Serpin" evidence="6">
    <location>
        <begin position="39"/>
        <end position="394"/>
    </location>
</feature>
<dbReference type="InterPro" id="IPR023796">
    <property type="entry name" value="Serpin_dom"/>
</dbReference>
<keyword evidence="5" id="KW-0732">Signal</keyword>
<feature type="chain" id="PRO_5022662797" evidence="5">
    <location>
        <begin position="17"/>
        <end position="394"/>
    </location>
</feature>
<evidence type="ECO:0000256" key="4">
    <source>
        <dbReference type="RuleBase" id="RU000411"/>
    </source>
</evidence>
<keyword evidence="2" id="KW-0646">Protease inhibitor</keyword>
<comment type="similarity">
    <text evidence="1 4">Belongs to the serpin family.</text>
</comment>
<evidence type="ECO:0000256" key="2">
    <source>
        <dbReference type="ARBA" id="ARBA00022690"/>
    </source>
</evidence>
<reference evidence="7 8" key="1">
    <citation type="submission" date="2019-08" db="EMBL/GenBank/DDBJ databases">
        <authorList>
            <person name="Alioto T."/>
            <person name="Alioto T."/>
            <person name="Gomez Garrido J."/>
        </authorList>
    </citation>
    <scope>NUCLEOTIDE SEQUENCE [LARGE SCALE GENOMIC DNA]</scope>
</reference>
<evidence type="ECO:0000259" key="6">
    <source>
        <dbReference type="SMART" id="SM00093"/>
    </source>
</evidence>
<dbReference type="InterPro" id="IPR023795">
    <property type="entry name" value="Serpin_CS"/>
</dbReference>
<dbReference type="CDD" id="cd00172">
    <property type="entry name" value="serpin"/>
    <property type="match status" value="1"/>
</dbReference>
<sequence>MFRLLFVITVIAVINADPQNIAFAENLETYSKANHDFALSLYTKLAEIETGNIIYSPLSIHVIMFMTSIGAVSKTLDEIIKTIHLTNIKYSVEDYSAMLKRITDGYNNLKLVSAIFIDEDFNVKDSFLAKSNLSPFWVYKSDFKNKHESWRQTINMWVSNKTEHKIEELFPKELIDANTALVLVNAVHFKSPWVYKFYEINKEPFYSYSKKIQSVKMMTLMHDLQYYHDMHLKYSAVELPYNYYNFKMIILLPDDKDGLKSLEKNLVNINLNNIFKQMNEYHVSVKLPSFKIEQSLYLEEAFKRLGCSTMFTPRANFSKISNKGGLYVNNLVHKAFIEVNENGTLAAGATGGSVSLLSLPLPRTKVQFTVDHPFLFFIVSEYNDIILLGRVLQV</sequence>
<dbReference type="InterPro" id="IPR036186">
    <property type="entry name" value="Serpin_sf"/>
</dbReference>
<dbReference type="PANTHER" id="PTHR11461:SF211">
    <property type="entry name" value="GH10112P-RELATED"/>
    <property type="match status" value="1"/>
</dbReference>